<dbReference type="InterPro" id="IPR001971">
    <property type="entry name" value="Ribosomal_uS11"/>
</dbReference>
<organism evidence="5 6">
    <name type="scientific">Schizophyllum amplum</name>
    <dbReference type="NCBI Taxonomy" id="97359"/>
    <lineage>
        <taxon>Eukaryota</taxon>
        <taxon>Fungi</taxon>
        <taxon>Dikarya</taxon>
        <taxon>Basidiomycota</taxon>
        <taxon>Agaricomycotina</taxon>
        <taxon>Agaricomycetes</taxon>
        <taxon>Agaricomycetidae</taxon>
        <taxon>Agaricales</taxon>
        <taxon>Schizophyllaceae</taxon>
        <taxon>Schizophyllum</taxon>
    </lineage>
</organism>
<accession>A0A550CU49</accession>
<feature type="region of interest" description="Disordered" evidence="4">
    <location>
        <begin position="44"/>
        <end position="73"/>
    </location>
</feature>
<reference evidence="5 6" key="1">
    <citation type="journal article" date="2019" name="New Phytol.">
        <title>Comparative genomics reveals unique wood-decay strategies and fruiting body development in the Schizophyllaceae.</title>
        <authorList>
            <person name="Almasi E."/>
            <person name="Sahu N."/>
            <person name="Krizsan K."/>
            <person name="Balint B."/>
            <person name="Kovacs G.M."/>
            <person name="Kiss B."/>
            <person name="Cseklye J."/>
            <person name="Drula E."/>
            <person name="Henrissat B."/>
            <person name="Nagy I."/>
            <person name="Chovatia M."/>
            <person name="Adam C."/>
            <person name="LaButti K."/>
            <person name="Lipzen A."/>
            <person name="Riley R."/>
            <person name="Grigoriev I.V."/>
            <person name="Nagy L.G."/>
        </authorList>
    </citation>
    <scope>NUCLEOTIDE SEQUENCE [LARGE SCALE GENOMIC DNA]</scope>
    <source>
        <strain evidence="5 6">NL-1724</strain>
    </source>
</reference>
<dbReference type="SUPFAM" id="SSF53137">
    <property type="entry name" value="Translational machinery components"/>
    <property type="match status" value="1"/>
</dbReference>
<dbReference type="Pfam" id="PF00411">
    <property type="entry name" value="Ribosomal_S11"/>
    <property type="match status" value="1"/>
</dbReference>
<keyword evidence="6" id="KW-1185">Reference proteome</keyword>
<dbReference type="GO" id="GO:0005840">
    <property type="term" value="C:ribosome"/>
    <property type="evidence" value="ECO:0007669"/>
    <property type="project" value="UniProtKB-KW"/>
</dbReference>
<comment type="caution">
    <text evidence="5">The sequence shown here is derived from an EMBL/GenBank/DDBJ whole genome shotgun (WGS) entry which is preliminary data.</text>
</comment>
<dbReference type="Gene3D" id="3.30.420.80">
    <property type="entry name" value="Ribosomal protein S11"/>
    <property type="match status" value="1"/>
</dbReference>
<proteinExistence type="inferred from homology"/>
<comment type="similarity">
    <text evidence="1">Belongs to the universal ribosomal protein uS11 family.</text>
</comment>
<dbReference type="AlphaFoldDB" id="A0A550CU49"/>
<dbReference type="GO" id="GO:0006412">
    <property type="term" value="P:translation"/>
    <property type="evidence" value="ECO:0007669"/>
    <property type="project" value="InterPro"/>
</dbReference>
<sequence>MLRAAARPLQSLRQSLHTSACRAQGLTPPTAGAATAIPDMSKLLGRLTGDEPPAQTTSAAPSTSPAPISSRTEVKQPKYILHCRGLRNNTTVTLTRENGAPIGSWTGGSVGFKRSGRKTYEAGYQCAVRSFKVMEDLLEQAKTQGYSGIHIELNLAGFGKGRQAMQTAFLTAEGETLRPHVKAICDRTPLKIGGTRAKKPRV</sequence>
<evidence type="ECO:0008006" key="7">
    <source>
        <dbReference type="Google" id="ProtNLM"/>
    </source>
</evidence>
<feature type="compositionally biased region" description="Low complexity" evidence="4">
    <location>
        <begin position="52"/>
        <end position="71"/>
    </location>
</feature>
<evidence type="ECO:0000256" key="3">
    <source>
        <dbReference type="ARBA" id="ARBA00023274"/>
    </source>
</evidence>
<dbReference type="STRING" id="97359.A0A550CU49"/>
<dbReference type="GO" id="GO:0003735">
    <property type="term" value="F:structural constituent of ribosome"/>
    <property type="evidence" value="ECO:0007669"/>
    <property type="project" value="InterPro"/>
</dbReference>
<gene>
    <name evidence="5" type="ORF">BD626DRAFT_565164</name>
</gene>
<evidence type="ECO:0000256" key="2">
    <source>
        <dbReference type="ARBA" id="ARBA00022980"/>
    </source>
</evidence>
<protein>
    <recommendedName>
        <fullName evidence="7">Ribosomal protein S11-domain-containing protein</fullName>
    </recommendedName>
</protein>
<dbReference type="OrthoDB" id="1654884at2759"/>
<dbReference type="EMBL" id="VDMD01000002">
    <property type="protein sequence ID" value="TRM68319.1"/>
    <property type="molecule type" value="Genomic_DNA"/>
</dbReference>
<dbReference type="InterPro" id="IPR036967">
    <property type="entry name" value="Ribosomal_uS11_sf"/>
</dbReference>
<dbReference type="GO" id="GO:1990904">
    <property type="term" value="C:ribonucleoprotein complex"/>
    <property type="evidence" value="ECO:0007669"/>
    <property type="project" value="UniProtKB-KW"/>
</dbReference>
<keyword evidence="2" id="KW-0689">Ribosomal protein</keyword>
<keyword evidence="3" id="KW-0687">Ribonucleoprotein</keyword>
<evidence type="ECO:0000313" key="6">
    <source>
        <dbReference type="Proteomes" id="UP000320762"/>
    </source>
</evidence>
<evidence type="ECO:0000313" key="5">
    <source>
        <dbReference type="EMBL" id="TRM68319.1"/>
    </source>
</evidence>
<evidence type="ECO:0000256" key="4">
    <source>
        <dbReference type="SAM" id="MobiDB-lite"/>
    </source>
</evidence>
<dbReference type="Proteomes" id="UP000320762">
    <property type="component" value="Unassembled WGS sequence"/>
</dbReference>
<name>A0A550CU49_9AGAR</name>
<evidence type="ECO:0000256" key="1">
    <source>
        <dbReference type="ARBA" id="ARBA00006194"/>
    </source>
</evidence>